<dbReference type="InterPro" id="IPR001360">
    <property type="entry name" value="Glyco_hydro_1"/>
</dbReference>
<accession>A0A834SQJ5</accession>
<dbReference type="Gene3D" id="3.20.20.80">
    <property type="entry name" value="Glycosidases"/>
    <property type="match status" value="1"/>
</dbReference>
<dbReference type="InterPro" id="IPR017853">
    <property type="entry name" value="GH"/>
</dbReference>
<dbReference type="OrthoDB" id="65569at2759"/>
<dbReference type="PROSITE" id="PS00653">
    <property type="entry name" value="GLYCOSYL_HYDROL_F1_2"/>
    <property type="match status" value="1"/>
</dbReference>
<protein>
    <submittedName>
        <fullName evidence="5">Cyanogenic beta-glucosidase-like</fullName>
    </submittedName>
</protein>
<dbReference type="FunFam" id="3.20.20.80:FF:000020">
    <property type="entry name" value="Beta-glucosidase 12"/>
    <property type="match status" value="1"/>
</dbReference>
<name>A0A834SQJ5_9FABA</name>
<sequence>MIECSVSMDITNNGGAFFNRTSFPEGFTFGASSSAYQFEGAANEGGKGPSIWDAFTHKYPEKIRDRSNGDVATDQYHRYKEDVALMKDMNLNSYRFSISWSRILPKGKLSGGINKEGIDYYNNFINELLDNGIEPFVTIFHWDLPLSLEEEYGGFLNPKIIKDFVDYAELCFREFGDRVKHWTTINEPWTYSLYGYGEGVIAPGRCSTSQNQANCNLGGDSGTEPYIVAHHFLLAHASAVKLYRTKFQASQKGEIGIALASNWIAPFSDSQLDYEAAERGRDFMYGWFLEPLVRGKYPQSMRRLVGRRLPKFSPHQRRLIIGSFDFIGLNFYTTNYAVYAPQFLNAPHSCITDSLAQLTFRPKDDRPIAPNGLNGYPTGIRDLLLYVNSKYNSPVIYITETGMDDYQDANVPVDQILADTSRIDYLQNNLYYLNTAISSGYKNQYGLVFVDYKNELQRYPKQSAQWYKNFLRTNDDRPAHDTI</sequence>
<dbReference type="SUPFAM" id="SSF51445">
    <property type="entry name" value="(Trans)glycosidases"/>
    <property type="match status" value="1"/>
</dbReference>
<dbReference type="InterPro" id="IPR033132">
    <property type="entry name" value="GH_1_N_CS"/>
</dbReference>
<dbReference type="PANTHER" id="PTHR10353:SF327">
    <property type="entry name" value="GLYCOSIDE HYDROLASE FAMILY 1 PROTEIN"/>
    <property type="match status" value="1"/>
</dbReference>
<organism evidence="5 6">
    <name type="scientific">Senna tora</name>
    <dbReference type="NCBI Taxonomy" id="362788"/>
    <lineage>
        <taxon>Eukaryota</taxon>
        <taxon>Viridiplantae</taxon>
        <taxon>Streptophyta</taxon>
        <taxon>Embryophyta</taxon>
        <taxon>Tracheophyta</taxon>
        <taxon>Spermatophyta</taxon>
        <taxon>Magnoliopsida</taxon>
        <taxon>eudicotyledons</taxon>
        <taxon>Gunneridae</taxon>
        <taxon>Pentapetalae</taxon>
        <taxon>rosids</taxon>
        <taxon>fabids</taxon>
        <taxon>Fabales</taxon>
        <taxon>Fabaceae</taxon>
        <taxon>Caesalpinioideae</taxon>
        <taxon>Cassia clade</taxon>
        <taxon>Senna</taxon>
    </lineage>
</organism>
<dbReference type="Proteomes" id="UP000634136">
    <property type="component" value="Unassembled WGS sequence"/>
</dbReference>
<reference evidence="5" key="1">
    <citation type="submission" date="2020-09" db="EMBL/GenBank/DDBJ databases">
        <title>Genome-Enabled Discovery of Anthraquinone Biosynthesis in Senna tora.</title>
        <authorList>
            <person name="Kang S.-H."/>
            <person name="Pandey R.P."/>
            <person name="Lee C.-M."/>
            <person name="Sim J.-S."/>
            <person name="Jeong J.-T."/>
            <person name="Choi B.-S."/>
            <person name="Jung M."/>
            <person name="Ginzburg D."/>
            <person name="Zhao K."/>
            <person name="Won S.Y."/>
            <person name="Oh T.-J."/>
            <person name="Yu Y."/>
            <person name="Kim N.-H."/>
            <person name="Lee O.R."/>
            <person name="Lee T.-H."/>
            <person name="Bashyal P."/>
            <person name="Kim T.-S."/>
            <person name="Lee W.-H."/>
            <person name="Kawkins C."/>
            <person name="Kim C.-K."/>
            <person name="Kim J.S."/>
            <person name="Ahn B.O."/>
            <person name="Rhee S.Y."/>
            <person name="Sohng J.K."/>
        </authorList>
    </citation>
    <scope>NUCLEOTIDE SEQUENCE</scope>
    <source>
        <tissue evidence="5">Leaf</tissue>
    </source>
</reference>
<evidence type="ECO:0000313" key="5">
    <source>
        <dbReference type="EMBL" id="KAF7805367.1"/>
    </source>
</evidence>
<comment type="similarity">
    <text evidence="1 4">Belongs to the glycosyl hydrolase 1 family.</text>
</comment>
<dbReference type="GO" id="GO:0005975">
    <property type="term" value="P:carbohydrate metabolic process"/>
    <property type="evidence" value="ECO:0007669"/>
    <property type="project" value="InterPro"/>
</dbReference>
<keyword evidence="3" id="KW-0326">Glycosidase</keyword>
<dbReference type="PANTHER" id="PTHR10353">
    <property type="entry name" value="GLYCOSYL HYDROLASE"/>
    <property type="match status" value="1"/>
</dbReference>
<dbReference type="AlphaFoldDB" id="A0A834SQJ5"/>
<evidence type="ECO:0000313" key="6">
    <source>
        <dbReference type="Proteomes" id="UP000634136"/>
    </source>
</evidence>
<keyword evidence="2" id="KW-0378">Hydrolase</keyword>
<keyword evidence="6" id="KW-1185">Reference proteome</keyword>
<dbReference type="Pfam" id="PF00232">
    <property type="entry name" value="Glyco_hydro_1"/>
    <property type="match status" value="1"/>
</dbReference>
<evidence type="ECO:0000256" key="3">
    <source>
        <dbReference type="ARBA" id="ARBA00023295"/>
    </source>
</evidence>
<gene>
    <name evidence="5" type="ORF">G2W53_037528</name>
</gene>
<dbReference type="GO" id="GO:0008422">
    <property type="term" value="F:beta-glucosidase activity"/>
    <property type="evidence" value="ECO:0007669"/>
    <property type="project" value="TreeGrafter"/>
</dbReference>
<evidence type="ECO:0000256" key="1">
    <source>
        <dbReference type="ARBA" id="ARBA00010838"/>
    </source>
</evidence>
<comment type="caution">
    <text evidence="5">The sequence shown here is derived from an EMBL/GenBank/DDBJ whole genome shotgun (WGS) entry which is preliminary data.</text>
</comment>
<dbReference type="PRINTS" id="PR00131">
    <property type="entry name" value="GLHYDRLASE1"/>
</dbReference>
<proteinExistence type="inferred from homology"/>
<dbReference type="EMBL" id="JAAIUW010000012">
    <property type="protein sequence ID" value="KAF7805367.1"/>
    <property type="molecule type" value="Genomic_DNA"/>
</dbReference>
<evidence type="ECO:0000256" key="4">
    <source>
        <dbReference type="RuleBase" id="RU003690"/>
    </source>
</evidence>
<evidence type="ECO:0000256" key="2">
    <source>
        <dbReference type="ARBA" id="ARBA00022801"/>
    </source>
</evidence>